<feature type="transmembrane region" description="Helical" evidence="1">
    <location>
        <begin position="63"/>
        <end position="82"/>
    </location>
</feature>
<reference evidence="2 3" key="1">
    <citation type="journal article" date="2011" name="J. Bacteriol.">
        <title>Complete genome sequence of the haloaromatic acid-degrading bacterium Achromobacter xylosoxidans A8.</title>
        <authorList>
            <person name="Strnad H."/>
            <person name="Ridl J."/>
            <person name="Paces J."/>
            <person name="Kolar M."/>
            <person name="Vlcek C."/>
            <person name="Paces V."/>
        </authorList>
    </citation>
    <scope>NUCLEOTIDE SEQUENCE [LARGE SCALE GENOMIC DNA]</scope>
    <source>
        <strain evidence="2 3">A8</strain>
    </source>
</reference>
<evidence type="ECO:0008006" key="4">
    <source>
        <dbReference type="Google" id="ProtNLM"/>
    </source>
</evidence>
<dbReference type="OrthoDB" id="8611606at2"/>
<evidence type="ECO:0000313" key="3">
    <source>
        <dbReference type="Proteomes" id="UP000006876"/>
    </source>
</evidence>
<dbReference type="EMBL" id="CP002287">
    <property type="protein sequence ID" value="ADP17383.1"/>
    <property type="molecule type" value="Genomic_DNA"/>
</dbReference>
<dbReference type="KEGG" id="axy:AXYL_04063"/>
<dbReference type="Proteomes" id="UP000006876">
    <property type="component" value="Chromosome"/>
</dbReference>
<name>E3HTU3_ACHXA</name>
<protein>
    <recommendedName>
        <fullName evidence="4">DUF4145 domain-containing protein</fullName>
    </recommendedName>
</protein>
<dbReference type="RefSeq" id="WP_013394694.1">
    <property type="nucleotide sequence ID" value="NC_014640.1"/>
</dbReference>
<dbReference type="eggNOG" id="ENOG5033IRU">
    <property type="taxonomic scope" value="Bacteria"/>
</dbReference>
<sequence length="180" mass="20076">MDLDKLDLQYNVLVRAAETDDELGTVLRLHLLAEAFLEVTRDVLLPSDVKQFAPIPRNFSDKLGYAAVAGLPVPLVAVMHHINKMRNKLAHRDETGIDEGDLKQLGRLVNGLRAVVDSGSGWKPIEEGFLELPNKFPGERWAFGGGNLRADFVMCFGKFWFTAISWLSTVDLTTRPRDTA</sequence>
<gene>
    <name evidence="2" type="ordered locus">AXYL_04063</name>
</gene>
<evidence type="ECO:0000313" key="2">
    <source>
        <dbReference type="EMBL" id="ADP17383.1"/>
    </source>
</evidence>
<keyword evidence="1" id="KW-0472">Membrane</keyword>
<dbReference type="AlphaFoldDB" id="E3HTU3"/>
<proteinExistence type="predicted"/>
<accession>E3HTU3</accession>
<keyword evidence="1" id="KW-0812">Transmembrane</keyword>
<evidence type="ECO:0000256" key="1">
    <source>
        <dbReference type="SAM" id="Phobius"/>
    </source>
</evidence>
<organism evidence="2 3">
    <name type="scientific">Achromobacter xylosoxidans (strain A8)</name>
    <dbReference type="NCBI Taxonomy" id="762376"/>
    <lineage>
        <taxon>Bacteria</taxon>
        <taxon>Pseudomonadati</taxon>
        <taxon>Pseudomonadota</taxon>
        <taxon>Betaproteobacteria</taxon>
        <taxon>Burkholderiales</taxon>
        <taxon>Alcaligenaceae</taxon>
        <taxon>Achromobacter</taxon>
    </lineage>
</organism>
<keyword evidence="1" id="KW-1133">Transmembrane helix</keyword>
<dbReference type="HOGENOM" id="CLU_118151_0_0_4"/>